<feature type="transmembrane region" description="Helical" evidence="6">
    <location>
        <begin position="347"/>
        <end position="368"/>
    </location>
</feature>
<organism evidence="8 9">
    <name type="scientific">Saccoglossus kowalevskii</name>
    <name type="common">Acorn worm</name>
    <dbReference type="NCBI Taxonomy" id="10224"/>
    <lineage>
        <taxon>Eukaryota</taxon>
        <taxon>Metazoa</taxon>
        <taxon>Hemichordata</taxon>
        <taxon>Enteropneusta</taxon>
        <taxon>Harrimaniidae</taxon>
        <taxon>Saccoglossus</taxon>
    </lineage>
</organism>
<keyword evidence="5 6" id="KW-0472">Membrane</keyword>
<dbReference type="InterPro" id="IPR036259">
    <property type="entry name" value="MFS_trans_sf"/>
</dbReference>
<feature type="domain" description="Major facilitator superfamily (MFS) profile" evidence="7">
    <location>
        <begin position="193"/>
        <end position="405"/>
    </location>
</feature>
<feature type="transmembrane region" description="Helical" evidence="6">
    <location>
        <begin position="148"/>
        <end position="171"/>
    </location>
</feature>
<dbReference type="Pfam" id="PF12832">
    <property type="entry name" value="MFS_1_like"/>
    <property type="match status" value="1"/>
</dbReference>
<evidence type="ECO:0000256" key="5">
    <source>
        <dbReference type="ARBA" id="ARBA00023136"/>
    </source>
</evidence>
<keyword evidence="3 6" id="KW-0812">Transmembrane</keyword>
<keyword evidence="4 6" id="KW-1133">Transmembrane helix</keyword>
<proteinExistence type="inferred from homology"/>
<comment type="subcellular location">
    <subcellularLocation>
        <location evidence="1">Membrane</location>
        <topology evidence="1">Multi-pass membrane protein</topology>
    </subcellularLocation>
</comment>
<dbReference type="InterPro" id="IPR020846">
    <property type="entry name" value="MFS_dom"/>
</dbReference>
<evidence type="ECO:0000256" key="6">
    <source>
        <dbReference type="SAM" id="Phobius"/>
    </source>
</evidence>
<reference evidence="9" key="1">
    <citation type="submission" date="2025-08" db="UniProtKB">
        <authorList>
            <consortium name="RefSeq"/>
        </authorList>
    </citation>
    <scope>IDENTIFICATION</scope>
    <source>
        <tissue evidence="9">Testes</tissue>
    </source>
</reference>
<accession>A0ABM0MEF2</accession>
<evidence type="ECO:0000256" key="4">
    <source>
        <dbReference type="ARBA" id="ARBA00022989"/>
    </source>
</evidence>
<evidence type="ECO:0000313" key="8">
    <source>
        <dbReference type="Proteomes" id="UP000694865"/>
    </source>
</evidence>
<feature type="transmembrane region" description="Helical" evidence="6">
    <location>
        <begin position="257"/>
        <end position="277"/>
    </location>
</feature>
<evidence type="ECO:0000313" key="9">
    <source>
        <dbReference type="RefSeq" id="XP_006818393.1"/>
    </source>
</evidence>
<dbReference type="InterPro" id="IPR024989">
    <property type="entry name" value="MFS_assoc_dom"/>
</dbReference>
<name>A0ABM0MEF2_SACKO</name>
<dbReference type="PROSITE" id="PS50850">
    <property type="entry name" value="MFS"/>
    <property type="match status" value="1"/>
</dbReference>
<protein>
    <submittedName>
        <fullName evidence="9">Major facilitator superfamily domain-containing protein 6-like</fullName>
    </submittedName>
</protein>
<feature type="transmembrane region" description="Helical" evidence="6">
    <location>
        <begin position="192"/>
        <end position="218"/>
    </location>
</feature>
<dbReference type="PANTHER" id="PTHR16172">
    <property type="entry name" value="MAJOR FACILITATOR SUPERFAMILY DOMAIN-CONTAINING PROTEIN 6-LIKE"/>
    <property type="match status" value="1"/>
</dbReference>
<comment type="similarity">
    <text evidence="2">Belongs to the major facilitator superfamily. MFSD6 family.</text>
</comment>
<dbReference type="PANTHER" id="PTHR16172:SF2">
    <property type="entry name" value="MAJOR FACILITATOR SUPERFAMILY DOMAIN-CONTAINING PROTEIN 6"/>
    <property type="match status" value="1"/>
</dbReference>
<feature type="transmembrane region" description="Helical" evidence="6">
    <location>
        <begin position="67"/>
        <end position="88"/>
    </location>
</feature>
<dbReference type="Gene3D" id="1.20.1250.20">
    <property type="entry name" value="MFS general substrate transporter like domains"/>
    <property type="match status" value="1"/>
</dbReference>
<feature type="transmembrane region" description="Helical" evidence="6">
    <location>
        <begin position="224"/>
        <end position="245"/>
    </location>
</feature>
<dbReference type="GeneID" id="102804054"/>
<evidence type="ECO:0000256" key="2">
    <source>
        <dbReference type="ARBA" id="ARBA00005241"/>
    </source>
</evidence>
<keyword evidence="8" id="KW-1185">Reference proteome</keyword>
<gene>
    <name evidence="9" type="primary">LOC102804054</name>
</gene>
<dbReference type="SUPFAM" id="SSF103473">
    <property type="entry name" value="MFS general substrate transporter"/>
    <property type="match status" value="1"/>
</dbReference>
<feature type="transmembrane region" description="Helical" evidence="6">
    <location>
        <begin position="319"/>
        <end position="341"/>
    </location>
</feature>
<evidence type="ECO:0000256" key="3">
    <source>
        <dbReference type="ARBA" id="ARBA00022692"/>
    </source>
</evidence>
<dbReference type="RefSeq" id="XP_006818393.1">
    <property type="nucleotide sequence ID" value="XM_006818330.1"/>
</dbReference>
<dbReference type="InterPro" id="IPR051717">
    <property type="entry name" value="MFS_MFSD6"/>
</dbReference>
<evidence type="ECO:0000256" key="1">
    <source>
        <dbReference type="ARBA" id="ARBA00004141"/>
    </source>
</evidence>
<dbReference type="Proteomes" id="UP000694865">
    <property type="component" value="Unplaced"/>
</dbReference>
<feature type="transmembrane region" description="Helical" evidence="6">
    <location>
        <begin position="109"/>
        <end position="136"/>
    </location>
</feature>
<sequence>MSATMEEKVQEASNANEPLEIRHNQQTNLERWQPCCIWPVGFNGLIQDRWFYEKSSRLYDKASLHHIFVTVLIVIVVGELLSSAHLCLSGTATLSHLGEENFYKLGHQLVWQEIMASVMSLVTGVFLQIVTFYWLKCGNTLIYTDYKIAFYVAIAWNVLALIMVVMGFDYTHVMPIKSLHSLKAVAAFLMSFYYMSILLTSFFMGACNGVIVSFLYMYLEDLGAVPLLLGIASFISLSSNVLMYIFVHDVIEVIGHIWVIMCGLGGYTVRFIIYSQIYNPWFVLPGECLQGISSAAISIALTSYFAADVPTVSMTTIQGILYMMHMGLGTFAGNLIGGALYDLYGARTMFLLFGITSCTVLVIFFFALRVTEKPKFPEPDCKTYLELEGINTNKKNVGKETKEDN</sequence>
<evidence type="ECO:0000259" key="7">
    <source>
        <dbReference type="PROSITE" id="PS50850"/>
    </source>
</evidence>